<dbReference type="InterPro" id="IPR002035">
    <property type="entry name" value="VWF_A"/>
</dbReference>
<dbReference type="InterPro" id="IPR002909">
    <property type="entry name" value="IPT_dom"/>
</dbReference>
<accession>A0A0G1Q6E8</accession>
<dbReference type="PROSITE" id="PS00018">
    <property type="entry name" value="EF_HAND_1"/>
    <property type="match status" value="1"/>
</dbReference>
<dbReference type="SUPFAM" id="SSF81296">
    <property type="entry name" value="E set domains"/>
    <property type="match status" value="3"/>
</dbReference>
<keyword evidence="1" id="KW-0732">Signal</keyword>
<evidence type="ECO:0000256" key="1">
    <source>
        <dbReference type="ARBA" id="ARBA00022729"/>
    </source>
</evidence>
<dbReference type="CDD" id="cd00198">
    <property type="entry name" value="vWFA"/>
    <property type="match status" value="1"/>
</dbReference>
<dbReference type="NCBIfam" id="TIGR02232">
    <property type="entry name" value="myxo_disulf_rpt"/>
    <property type="match status" value="4"/>
</dbReference>
<dbReference type="InterPro" id="IPR018247">
    <property type="entry name" value="EF_Hand_1_Ca_BS"/>
</dbReference>
<evidence type="ECO:0000313" key="7">
    <source>
        <dbReference type="Proteomes" id="UP000034795"/>
    </source>
</evidence>
<keyword evidence="3" id="KW-1015">Disulfide bond</keyword>
<dbReference type="PROSITE" id="PS50234">
    <property type="entry name" value="VWFA"/>
    <property type="match status" value="1"/>
</dbReference>
<evidence type="ECO:0000259" key="5">
    <source>
        <dbReference type="PROSITE" id="PS50234"/>
    </source>
</evidence>
<gene>
    <name evidence="6" type="ORF">UX57_C0013G0012</name>
</gene>
<dbReference type="InterPro" id="IPR011936">
    <property type="entry name" value="Myxo_disulph_rpt"/>
</dbReference>
<dbReference type="InterPro" id="IPR014756">
    <property type="entry name" value="Ig_E-set"/>
</dbReference>
<evidence type="ECO:0000256" key="3">
    <source>
        <dbReference type="ARBA" id="ARBA00023157"/>
    </source>
</evidence>
<dbReference type="Proteomes" id="UP000034795">
    <property type="component" value="Unassembled WGS sequence"/>
</dbReference>
<organism evidence="6 7">
    <name type="scientific">Candidatus Uhrbacteria bacterium GW2011_GWE2_46_68</name>
    <dbReference type="NCBI Taxonomy" id="1618994"/>
    <lineage>
        <taxon>Bacteria</taxon>
        <taxon>Candidatus Uhriibacteriota</taxon>
    </lineage>
</organism>
<keyword evidence="4" id="KW-0812">Transmembrane</keyword>
<dbReference type="InterPro" id="IPR013783">
    <property type="entry name" value="Ig-like_fold"/>
</dbReference>
<dbReference type="EMBL" id="LCMS01000013">
    <property type="protein sequence ID" value="KKU40616.1"/>
    <property type="molecule type" value="Genomic_DNA"/>
</dbReference>
<proteinExistence type="predicted"/>
<dbReference type="Gene3D" id="2.60.40.10">
    <property type="entry name" value="Immunoglobulins"/>
    <property type="match status" value="4"/>
</dbReference>
<sequence>MRRSLFSWILGAGLIGVAALLVSPALAQTSSSVDLEAFAQQAGFATGVDITIVIARLIRTFISILGIIAVVFILYGGWMWITSKGEQDKLRKAQQVIINAVIGLVLVLSAFAIAQFVLNALSDATDDPYYPPTDPVYPDDPDDDADTFYLSSLNTDCAESVKNLALQFVFSYPVSSSTVEAGISIEVDGGDEVEGTFTTDGRRITFRPSTPCVEDATYYCFEPGMTYAVTLYPSVLRSTSGRELSCTTTYPCTYFFTIASDAGVDTSGPMLIMDAPEDDSAAYSGDYELLQVATQDDVGVSSTEFYVEEENVYTSGVTMSTEGEVYPFNYFFSDSAQEWDTAGYVTNEYYDLWSVGADCAGNEDESEHITVRLFASSCDDGILDAAYEDDIDCGGDESSPYYCGACGGDTCTIDADCSGGASCIEGICISTPEISRVSPGDGAVGNLVTIFGSGFGTTAGSITFLGTESGDSVETSAYMCGTTISWSATQIVVQVPSGAVDGPLVVTTVDATGADDEADRTDDEQGPYIADFDVNAIERPGLCSLSPNPTEALQSIAIGGLQFGTTQGTSAIYFDIYPPYQYTSWSDTAIAAVVPLLNDGDYDVQVFAGDYYCEDSGTICTEDADCDTATGESCISGQCSETLIACSIDEDCGTDGGECESIRQGSNEWELTVATTTETVPVISYVDTGWAACVGGANDGLYCTDSLEDCGTGSCQDKMNWGPPSQYVTIYGTDFGDSEGVVYFSDRTDGDYGDYQAYGDASFPEECGGEYWTDTMITIKVPESYTTGAALSIGAFEVHVARADTAVSEPVDFVVVSGDPGPAICSLDPDSGPVGTLIDMVGENLGNLEGTVVFYNGQHVTSTDYTSWDVDEILDVKVPELAQTGPVSVLAQTGEESNSLNFTVGDCREDSAFCDMTEVCCDDGSCASSSDACPSDATVDAHYAFKFTTAIIPTTPQVVQSCSQTTGIISPTPWQGWSQPEAVCINAPMSATFNMGMNTTTFNTTNIIVEKCTDDGDEPCDSVESVDLGYHVGRFSNGFTLYHSIDFDPSTTYRVTLQGGEGAGLIQAHVFEGSGYMAEDYVWEFTTAASAEPCEVQDVYVNPATYRATSTEVIPYLAQLISQGDECVLVPCDDYTLSWVSSASAALIGTPATITGLCDQTVTPISETTPGIPAMIEVTVTDAEETPSGEGELIINFGDPEVISEVPNCDTACVNPAMYAEFSQDMNTAYFSSTYIKLYTCEDALCAQGEMAERTDITVTSVSATKVSLGLPSAVPLVADTYYRIWISGDIPSVYGVKLSDSGSNYGDNENLFFEDDYSWIFKTKTSSAYCAIDRVDIVPVEAIATLIGQRQSFEAVPYGAPDDCSLSGQALQSGFYTWNPWASSVISVATMLEGGSVLLSDDIPAWCAADCLNTGATIQSDDAVCGDGDVEYGEECDGSSTCTSSCLWEGTEGCPFTCSVSGLSCEEDSDCTTFTCSISGAACTTETAATVCVGVGETCVEHTDTCEVSGTLCCGNGLIEAGENCDDGDQTDGGGCSASCLNEGSTAAHVTCGNGSPVDYTPTIGGEDCDDGNSINGDGCSSICLYEGSILASEVIAICGDGDVDFGEDCDDGNITNGDGCSSLCLLEGANACVFACFDGTTFGVNCLSDADCTTGTCEAVITPCCGDRVTDYDGDSENEAEDCDLGDTISGDGCSATCLNEGSSITYSTASYCGDGAVETGEECEADVSDTFTTGAYGVAEIAQTAPASVDPETHKAFSIVSTSADGETGEGIYGVQCACETDASCGAPTLAYGCGTGGCCFERMTSGAYYPTGTNICRNSAVWVEFSQNVDFNSLNQSVDDDGDGVIDPEEYEPTLYLEYTGTTCPADYYDIAYADTTPRSIFVRAWQWVVRTVGSWFGREVRALSSACVVPVEYHVIRIEDGRYRVSLDYTDLLQSGTYQLVVIGDSDVEDGDDEGILSENGVGLSVSSFITPTFTIGSEVCDVDEVVVEDTGDITAASFEDASEQYFSTIGEEHLFTATAYTVRGGVQQEIVPTSGYDWSFGWVSSDTTATVLTVTQDATQTDEALVVAQGQNGNETVISQVTITVDSSGGTVGESISGQLPVRVFLCENPWVSSGSSIYQETSTNFSFTYCRDYGAEGTSDDLPAIGDSDGDPITVTSISTDILKELIFQVEGSRDAIGFRVVKNEDYFSPEDWYEDQGFEGTTSPIMVDGYTAATEDTTTYILAANQSGTVIYPNIYVVSYNEDASEESQEIFTRILEGLSFNANSNTISDINLCSVTSGAYVQKTDGSYISCAWDGDCLETCEVEEDGSSLCSVTQNECTSDADCGLAASKSPLCDSKKAKLQRDTLRVRDVAAMENMFATYGEENQHCEVTIDQQCSEDADCPGTESCLDAVATITDGSFIPSYTVSTWPSWNAQLSNTIGEALPGDPVNDFYNCTTDGYDEVSCWNGDAGLFMCPNFSHVYAYRSLGGLSYELFAQLEYNGGAWAYDLDTDLTDYADVNVEYEVDPRDYSGTVQDGFVVASTFCDGSALGTSAICGDGIIDADTESCEMGDTTAVPCDSATGLINVTCKSDCSGYQSEIEAETAGAVCEPYSCGNGVVEGTEVCDDGELNGTYGHCGELCTTAGDFYCGDGYLAGGEECDCGTTSTWSTVKADTSSWTYAHCAITSTSPASNGQYVLSIAQSCEFDCTAPGPSCGDLIVNGSEQCDGEYETWEGGLCADWSTCSQDSDCATGTCESTTSREACALDADGYQQYRYRTCGSACSWGTWSACVTGDQQCGNGILEGDEICDDGNDSNNDACLTTCELNTCGDDYVYTGIESCDRGSANGSPCTAAYDSTCQYCTTTCEYMTRTGSYCGDGVINADEWCDGSVIPYYYFDADVRGVSTSCSATEAGTIVSGYTCLEVGVCNGGEDNGEYCTTSADYADSQDCADSADCVAPVCAGDCQSSCPFTYESASLQIQSELSGAQAQSSLELYSYFSGSTPDNGTVILPGCSIGQAITADIDTSGVVAPDVDVVFVTDLSGSMEEIVSGTDTRVDLVSEALSTSISELFDAYASETIAILQIGLVSFSSRFNDATLSDGSVNPCYSGIGTADGMAVVDIGLADESLEDTLLAIAAGYPSCAIDNGATPTFMGVEKAVDLLSTSTADVKIVVLLSDGVPSKHYTDYAGGILTDAACSAASYTYEGTSYSGSSACIAEIKDFIPDIHEVYTVTISSTSSSIASLTHISDEECLWNDLSDSSDCTTGSYAFSGTTSDEIEAMYEAVIDSILGAKATWITDDGGTTITTTGSVGSGRNITLPFPDSFACEPDTFTIPLRLEFYGEGAVEVSNLQLQYCPLE</sequence>
<keyword evidence="4" id="KW-0472">Membrane</keyword>
<keyword evidence="2" id="KW-0677">Repeat</keyword>
<dbReference type="Pfam" id="PF01833">
    <property type="entry name" value="TIG"/>
    <property type="match status" value="1"/>
</dbReference>
<evidence type="ECO:0000256" key="2">
    <source>
        <dbReference type="ARBA" id="ARBA00022737"/>
    </source>
</evidence>
<dbReference type="Gene3D" id="3.40.50.410">
    <property type="entry name" value="von Willebrand factor, type A domain"/>
    <property type="match status" value="1"/>
</dbReference>
<protein>
    <recommendedName>
        <fullName evidence="5">VWFA domain-containing protein</fullName>
    </recommendedName>
</protein>
<feature type="transmembrane region" description="Helical" evidence="4">
    <location>
        <begin position="96"/>
        <end position="118"/>
    </location>
</feature>
<dbReference type="STRING" id="1618994.UX57_C0013G0012"/>
<evidence type="ECO:0000256" key="4">
    <source>
        <dbReference type="SAM" id="Phobius"/>
    </source>
</evidence>
<keyword evidence="4" id="KW-1133">Transmembrane helix</keyword>
<dbReference type="InterPro" id="IPR036465">
    <property type="entry name" value="vWFA_dom_sf"/>
</dbReference>
<comment type="caution">
    <text evidence="6">The sequence shown here is derived from an EMBL/GenBank/DDBJ whole genome shotgun (WGS) entry which is preliminary data.</text>
</comment>
<reference evidence="6 7" key="1">
    <citation type="journal article" date="2015" name="Nature">
        <title>rRNA introns, odd ribosomes, and small enigmatic genomes across a large radiation of phyla.</title>
        <authorList>
            <person name="Brown C.T."/>
            <person name="Hug L.A."/>
            <person name="Thomas B.C."/>
            <person name="Sharon I."/>
            <person name="Castelle C.J."/>
            <person name="Singh A."/>
            <person name="Wilkins M.J."/>
            <person name="Williams K.H."/>
            <person name="Banfield J.F."/>
        </authorList>
    </citation>
    <scope>NUCLEOTIDE SEQUENCE [LARGE SCALE GENOMIC DNA]</scope>
</reference>
<dbReference type="SUPFAM" id="SSF53300">
    <property type="entry name" value="vWA-like"/>
    <property type="match status" value="1"/>
</dbReference>
<feature type="transmembrane region" description="Helical" evidence="4">
    <location>
        <begin position="51"/>
        <end position="75"/>
    </location>
</feature>
<name>A0A0G1Q6E8_9BACT</name>
<feature type="domain" description="VWFA" evidence="5">
    <location>
        <begin position="3024"/>
        <end position="3275"/>
    </location>
</feature>
<evidence type="ECO:0000313" key="6">
    <source>
        <dbReference type="EMBL" id="KKU40616.1"/>
    </source>
</evidence>